<dbReference type="Gene3D" id="3.30.830.10">
    <property type="entry name" value="Metalloenzyme, LuxS/M16 peptidase-like"/>
    <property type="match status" value="2"/>
</dbReference>
<feature type="domain" description="Peptidase M16 C-terminal" evidence="2">
    <location>
        <begin position="183"/>
        <end position="362"/>
    </location>
</feature>
<evidence type="ECO:0000259" key="1">
    <source>
        <dbReference type="Pfam" id="PF00675"/>
    </source>
</evidence>
<proteinExistence type="predicted"/>
<dbReference type="Pfam" id="PF00675">
    <property type="entry name" value="Peptidase_M16"/>
    <property type="match status" value="1"/>
</dbReference>
<dbReference type="SUPFAM" id="SSF63411">
    <property type="entry name" value="LuxS/MPP-like metallohydrolase"/>
    <property type="match status" value="2"/>
</dbReference>
<dbReference type="GO" id="GO:0046872">
    <property type="term" value="F:metal ion binding"/>
    <property type="evidence" value="ECO:0007669"/>
    <property type="project" value="InterPro"/>
</dbReference>
<dbReference type="RefSeq" id="WP_330571234.1">
    <property type="nucleotide sequence ID" value="NZ_SLWV01000002.1"/>
</dbReference>
<keyword evidence="4" id="KW-1185">Reference proteome</keyword>
<dbReference type="Proteomes" id="UP000294919">
    <property type="component" value="Unassembled WGS sequence"/>
</dbReference>
<protein>
    <submittedName>
        <fullName evidence="3">Putative Zn-dependent peptidase</fullName>
    </submittedName>
</protein>
<dbReference type="InterPro" id="IPR007863">
    <property type="entry name" value="Peptidase_M16_C"/>
</dbReference>
<evidence type="ECO:0000313" key="3">
    <source>
        <dbReference type="EMBL" id="TCO79318.1"/>
    </source>
</evidence>
<dbReference type="InterPro" id="IPR050361">
    <property type="entry name" value="MPP/UQCRC_Complex"/>
</dbReference>
<name>A0A4R2L991_9FIRM</name>
<dbReference type="InterPro" id="IPR011765">
    <property type="entry name" value="Pept_M16_N"/>
</dbReference>
<dbReference type="NCBIfam" id="NF047421">
    <property type="entry name" value="YfmH_fam"/>
    <property type="match status" value="1"/>
</dbReference>
<sequence>MTMQTIENKVLKEKMFLKELPNGLKVIFMPKEGYTKQYAIFATNYGSNESQFIIPGEKDITKVPDGIAHFLEHKLFEEPEGSIFDKFSELGSNVNAYTNFTSTCYLFSSTDRFYENLELLINFVQSPYFTDENVEKEKGIIGQEIKMYEDNPNWKVFFNGLKAMYHDYPVKIDIAGTVESISKITKEDLYKCYNTFYDPSNMIVFVVGDVDCDKVCSIVEKNQKKKEKLENKIERIYPVEPDRIVQSIIEEKLDVSIPLFNIAFKDIDNDLSVDKILRKDIATKILLDLLFGKSSDLYTSLYEEGLINDTFENEYTGEVEYGYSMLGGESKNPKKVLEKVLAYIEEIKSTGLNEADFERIKSKQIGEHLSYYNSVEFIATTFVSYYFKGINIFDYLKALKEIEFETVQKRFHAHFCEERCVLSIISPK</sequence>
<dbReference type="AlphaFoldDB" id="A0A4R2L991"/>
<reference evidence="3 4" key="1">
    <citation type="submission" date="2019-03" db="EMBL/GenBank/DDBJ databases">
        <title>Genomic Encyclopedia of Type Strains, Phase IV (KMG-IV): sequencing the most valuable type-strain genomes for metagenomic binning, comparative biology and taxonomic classification.</title>
        <authorList>
            <person name="Goeker M."/>
        </authorList>
    </citation>
    <scope>NUCLEOTIDE SEQUENCE [LARGE SCALE GENOMIC DNA]</scope>
    <source>
        <strain evidence="3 4">DSM 102940</strain>
    </source>
</reference>
<evidence type="ECO:0000313" key="4">
    <source>
        <dbReference type="Proteomes" id="UP000294919"/>
    </source>
</evidence>
<feature type="domain" description="Peptidase M16 N-terminal" evidence="1">
    <location>
        <begin position="65"/>
        <end position="177"/>
    </location>
</feature>
<evidence type="ECO:0000259" key="2">
    <source>
        <dbReference type="Pfam" id="PF05193"/>
    </source>
</evidence>
<dbReference type="PANTHER" id="PTHR11851:SF134">
    <property type="entry name" value="ZINC-DEPENDENT PROTEASE"/>
    <property type="match status" value="1"/>
</dbReference>
<comment type="caution">
    <text evidence="3">The sequence shown here is derived from an EMBL/GenBank/DDBJ whole genome shotgun (WGS) entry which is preliminary data.</text>
</comment>
<dbReference type="PANTHER" id="PTHR11851">
    <property type="entry name" value="METALLOPROTEASE"/>
    <property type="match status" value="1"/>
</dbReference>
<dbReference type="EMBL" id="SLWV01000002">
    <property type="protein sequence ID" value="TCO79318.1"/>
    <property type="molecule type" value="Genomic_DNA"/>
</dbReference>
<accession>A0A4R2L991</accession>
<gene>
    <name evidence="3" type="ORF">EV214_10236</name>
</gene>
<dbReference type="InterPro" id="IPR011249">
    <property type="entry name" value="Metalloenz_LuxS/M16"/>
</dbReference>
<dbReference type="Pfam" id="PF05193">
    <property type="entry name" value="Peptidase_M16_C"/>
    <property type="match status" value="1"/>
</dbReference>
<organism evidence="3 4">
    <name type="scientific">Marinisporobacter balticus</name>
    <dbReference type="NCBI Taxonomy" id="2018667"/>
    <lineage>
        <taxon>Bacteria</taxon>
        <taxon>Bacillati</taxon>
        <taxon>Bacillota</taxon>
        <taxon>Clostridia</taxon>
        <taxon>Peptostreptococcales</taxon>
        <taxon>Thermotaleaceae</taxon>
        <taxon>Marinisporobacter</taxon>
    </lineage>
</organism>